<dbReference type="Gene3D" id="1.50.40.10">
    <property type="entry name" value="Mitochondrial carrier domain"/>
    <property type="match status" value="2"/>
</dbReference>
<dbReference type="EMBL" id="CADEPI010000203">
    <property type="protein sequence ID" value="CAB3380204.1"/>
    <property type="molecule type" value="Genomic_DNA"/>
</dbReference>
<dbReference type="GO" id="GO:0005743">
    <property type="term" value="C:mitochondrial inner membrane"/>
    <property type="evidence" value="ECO:0007669"/>
    <property type="project" value="UniProtKB-SubCell"/>
</dbReference>
<keyword evidence="8" id="KW-0496">Mitochondrion</keyword>
<dbReference type="AlphaFoldDB" id="A0A8S1DCF0"/>
<evidence type="ECO:0000256" key="6">
    <source>
        <dbReference type="ARBA" id="ARBA00022792"/>
    </source>
</evidence>
<feature type="repeat" description="Solcar" evidence="10">
    <location>
        <begin position="4"/>
        <end position="126"/>
    </location>
</feature>
<evidence type="ECO:0000256" key="4">
    <source>
        <dbReference type="ARBA" id="ARBA00022692"/>
    </source>
</evidence>
<dbReference type="PANTHER" id="PTHR45829">
    <property type="entry name" value="MITOCHONDRIAL CARRIER PROTEIN RIM2"/>
    <property type="match status" value="1"/>
</dbReference>
<evidence type="ECO:0000256" key="10">
    <source>
        <dbReference type="PROSITE-ProRule" id="PRU00282"/>
    </source>
</evidence>
<evidence type="ECO:0000313" key="12">
    <source>
        <dbReference type="EMBL" id="CAB3380204.1"/>
    </source>
</evidence>
<evidence type="ECO:0008006" key="14">
    <source>
        <dbReference type="Google" id="ProtNLM"/>
    </source>
</evidence>
<gene>
    <name evidence="12" type="ORF">CLODIP_2_CD03998</name>
</gene>
<evidence type="ECO:0000313" key="13">
    <source>
        <dbReference type="Proteomes" id="UP000494165"/>
    </source>
</evidence>
<protein>
    <recommendedName>
        <fullName evidence="14">Solute carrier family 25 member 36-A</fullName>
    </recommendedName>
</protein>
<keyword evidence="13" id="KW-1185">Reference proteome</keyword>
<feature type="repeat" description="Solcar" evidence="10">
    <location>
        <begin position="134"/>
        <end position="220"/>
    </location>
</feature>
<evidence type="ECO:0000256" key="5">
    <source>
        <dbReference type="ARBA" id="ARBA00022737"/>
    </source>
</evidence>
<dbReference type="InterPro" id="IPR049562">
    <property type="entry name" value="SLC25A33/36-like"/>
</dbReference>
<keyword evidence="4 10" id="KW-0812">Transmembrane</keyword>
<evidence type="ECO:0000256" key="8">
    <source>
        <dbReference type="ARBA" id="ARBA00023128"/>
    </source>
</evidence>
<keyword evidence="3 11" id="KW-0813">Transport</keyword>
<dbReference type="InterPro" id="IPR023395">
    <property type="entry name" value="MCP_dom_sf"/>
</dbReference>
<comment type="caution">
    <text evidence="12">The sequence shown here is derived from an EMBL/GenBank/DDBJ whole genome shotgun (WGS) entry which is preliminary data.</text>
</comment>
<accession>A0A8S1DCF0</accession>
<dbReference type="PRINTS" id="PR00926">
    <property type="entry name" value="MITOCARRIER"/>
</dbReference>
<comment type="similarity">
    <text evidence="2 11">Belongs to the mitochondrial carrier (TC 2.A.29) family.</text>
</comment>
<keyword evidence="6" id="KW-0999">Mitochondrion inner membrane</keyword>
<evidence type="ECO:0000256" key="1">
    <source>
        <dbReference type="ARBA" id="ARBA00004448"/>
    </source>
</evidence>
<evidence type="ECO:0000256" key="11">
    <source>
        <dbReference type="RuleBase" id="RU000488"/>
    </source>
</evidence>
<evidence type="ECO:0000256" key="9">
    <source>
        <dbReference type="ARBA" id="ARBA00023136"/>
    </source>
</evidence>
<dbReference type="PROSITE" id="PS50920">
    <property type="entry name" value="SOLCAR"/>
    <property type="match status" value="3"/>
</dbReference>
<keyword evidence="5" id="KW-0677">Repeat</keyword>
<dbReference type="GO" id="GO:1990519">
    <property type="term" value="P:pyrimidine nucleotide import into mitochondrion"/>
    <property type="evidence" value="ECO:0007669"/>
    <property type="project" value="TreeGrafter"/>
</dbReference>
<dbReference type="OrthoDB" id="269120at2759"/>
<reference evidence="12 13" key="1">
    <citation type="submission" date="2020-04" db="EMBL/GenBank/DDBJ databases">
        <authorList>
            <person name="Alioto T."/>
            <person name="Alioto T."/>
            <person name="Gomez Garrido J."/>
        </authorList>
    </citation>
    <scope>NUCLEOTIDE SEQUENCE [LARGE SCALE GENOMIC DNA]</scope>
</reference>
<name>A0A8S1DCF0_9INSE</name>
<dbReference type="InterPro" id="IPR018108">
    <property type="entry name" value="MCP_transmembrane"/>
</dbReference>
<evidence type="ECO:0000256" key="3">
    <source>
        <dbReference type="ARBA" id="ARBA00022448"/>
    </source>
</evidence>
<dbReference type="FunFam" id="1.50.40.10:FF:000028">
    <property type="entry name" value="Solute carrier family 25 member 33"/>
    <property type="match status" value="1"/>
</dbReference>
<dbReference type="SUPFAM" id="SSF103506">
    <property type="entry name" value="Mitochondrial carrier"/>
    <property type="match status" value="1"/>
</dbReference>
<proteinExistence type="inferred from homology"/>
<dbReference type="Proteomes" id="UP000494165">
    <property type="component" value="Unassembled WGS sequence"/>
</dbReference>
<dbReference type="GO" id="GO:0015218">
    <property type="term" value="F:pyrimidine nucleotide transmembrane transporter activity"/>
    <property type="evidence" value="ECO:0007669"/>
    <property type="project" value="InterPro"/>
</dbReference>
<sequence length="327" mass="35672">MSRKDTAIHLVAGGIAGSAGAIVTCPLDVVKTRLQSSNGHFGSVPGHIASLNSGTCEPLRARRTFTTAGVLPWSQLRPQTSLVQCLRHIVVHEGPQALFKGLGPTLVGVAPARAIYFGVYSQSKRLLNDVITPDTPLVHIGAASCGGFVTCTVTNPIWVVKTRMQLDHRKKSSRLTTLQCTRRIYAQEGFRGFFKGITASYVGISETVVHFVIYEAIKAQLVARRHGDDKTGERGTRDFLELMLAGAFSRTVASCVAYPHEVARTRLREEGSKYHGFVQTIAIVGREEGARGLYRGLATQLVRQIPNTAIIMSTYEAVVYLLNRHTT</sequence>
<dbReference type="InterPro" id="IPR002067">
    <property type="entry name" value="MCP"/>
</dbReference>
<organism evidence="12 13">
    <name type="scientific">Cloeon dipterum</name>
    <dbReference type="NCBI Taxonomy" id="197152"/>
    <lineage>
        <taxon>Eukaryota</taxon>
        <taxon>Metazoa</taxon>
        <taxon>Ecdysozoa</taxon>
        <taxon>Arthropoda</taxon>
        <taxon>Hexapoda</taxon>
        <taxon>Insecta</taxon>
        <taxon>Pterygota</taxon>
        <taxon>Palaeoptera</taxon>
        <taxon>Ephemeroptera</taxon>
        <taxon>Pisciforma</taxon>
        <taxon>Baetidae</taxon>
        <taxon>Cloeon</taxon>
    </lineage>
</organism>
<keyword evidence="7" id="KW-1133">Transmembrane helix</keyword>
<dbReference type="PANTHER" id="PTHR45829:SF4">
    <property type="entry name" value="MITOCHONDRIAL CARRIER PROTEIN RIM2"/>
    <property type="match status" value="1"/>
</dbReference>
<comment type="subcellular location">
    <subcellularLocation>
        <location evidence="1">Mitochondrion inner membrane</location>
        <topology evidence="1">Multi-pass membrane protein</topology>
    </subcellularLocation>
</comment>
<evidence type="ECO:0000256" key="2">
    <source>
        <dbReference type="ARBA" id="ARBA00006375"/>
    </source>
</evidence>
<evidence type="ECO:0000256" key="7">
    <source>
        <dbReference type="ARBA" id="ARBA00022989"/>
    </source>
</evidence>
<keyword evidence="9 10" id="KW-0472">Membrane</keyword>
<feature type="repeat" description="Solcar" evidence="10">
    <location>
        <begin position="237"/>
        <end position="321"/>
    </location>
</feature>
<dbReference type="Pfam" id="PF00153">
    <property type="entry name" value="Mito_carr"/>
    <property type="match status" value="3"/>
</dbReference>